<dbReference type="InterPro" id="IPR028037">
    <property type="entry name" value="Antitoxin_Rv0909/MT0933"/>
</dbReference>
<dbReference type="RefSeq" id="WP_091112983.1">
    <property type="nucleotide sequence ID" value="NZ_BKAF01000008.1"/>
</dbReference>
<dbReference type="Proteomes" id="UP000198649">
    <property type="component" value="Unassembled WGS sequence"/>
</dbReference>
<organism evidence="1 2">
    <name type="scientific">Nocardioides psychrotolerans</name>
    <dbReference type="NCBI Taxonomy" id="1005945"/>
    <lineage>
        <taxon>Bacteria</taxon>
        <taxon>Bacillati</taxon>
        <taxon>Actinomycetota</taxon>
        <taxon>Actinomycetes</taxon>
        <taxon>Propionibacteriales</taxon>
        <taxon>Nocardioidaceae</taxon>
        <taxon>Nocardioides</taxon>
    </lineage>
</organism>
<dbReference type="EMBL" id="FOQG01000007">
    <property type="protein sequence ID" value="SFI34522.1"/>
    <property type="molecule type" value="Genomic_DNA"/>
</dbReference>
<protein>
    <submittedName>
        <fullName evidence="1">MT0933-like antitoxin protein</fullName>
    </submittedName>
</protein>
<dbReference type="STRING" id="1005945.SAMN05216561_107164"/>
<sequence length="67" mass="7023">MGFLDDAKKKLTKAVDQHGDKIASGIDKAAAAADKKTGGKHTAKIAKATTKAKDGLDKLDKKNDDLT</sequence>
<keyword evidence="2" id="KW-1185">Reference proteome</keyword>
<evidence type="ECO:0000313" key="2">
    <source>
        <dbReference type="Proteomes" id="UP000198649"/>
    </source>
</evidence>
<proteinExistence type="predicted"/>
<dbReference type="AlphaFoldDB" id="A0A1I3HFS2"/>
<name>A0A1I3HFS2_9ACTN</name>
<accession>A0A1I3HFS2</accession>
<reference evidence="1 2" key="1">
    <citation type="submission" date="2016-10" db="EMBL/GenBank/DDBJ databases">
        <authorList>
            <person name="de Groot N.N."/>
        </authorList>
    </citation>
    <scope>NUCLEOTIDE SEQUENCE [LARGE SCALE GENOMIC DNA]</scope>
    <source>
        <strain evidence="1 2">CGMCC 1.11156</strain>
    </source>
</reference>
<gene>
    <name evidence="1" type="ORF">SAMN05216561_107164</name>
</gene>
<dbReference type="Pfam" id="PF14013">
    <property type="entry name" value="MT0933_antitox"/>
    <property type="match status" value="1"/>
</dbReference>
<evidence type="ECO:0000313" key="1">
    <source>
        <dbReference type="EMBL" id="SFI34522.1"/>
    </source>
</evidence>